<dbReference type="Pfam" id="PF00834">
    <property type="entry name" value="Ribul_P_3_epim"/>
    <property type="match status" value="1"/>
</dbReference>
<protein>
    <recommendedName>
        <fullName evidence="5">Ribulose-phosphate 3-epimerase</fullName>
    </recommendedName>
</protein>
<dbReference type="Gene3D" id="3.20.20.70">
    <property type="entry name" value="Aldolase class I"/>
    <property type="match status" value="1"/>
</dbReference>
<keyword evidence="1" id="KW-0479">Metal-binding</keyword>
<name>A0A7G9R021_9MICO</name>
<keyword evidence="2" id="KW-0413">Isomerase</keyword>
<dbReference type="InterPro" id="IPR011060">
    <property type="entry name" value="RibuloseP-bd_barrel"/>
</dbReference>
<dbReference type="GO" id="GO:0046872">
    <property type="term" value="F:metal ion binding"/>
    <property type="evidence" value="ECO:0007669"/>
    <property type="project" value="UniProtKB-KW"/>
</dbReference>
<dbReference type="KEGG" id="pei:H9L10_11810"/>
<evidence type="ECO:0000313" key="4">
    <source>
        <dbReference type="Proteomes" id="UP000515976"/>
    </source>
</evidence>
<reference evidence="3 4" key="1">
    <citation type="submission" date="2020-08" db="EMBL/GenBank/DDBJ databases">
        <title>Genome sequence of Phycicoccus endophyticus JCM 31784T.</title>
        <authorList>
            <person name="Hyun D.-W."/>
            <person name="Bae J.-W."/>
        </authorList>
    </citation>
    <scope>NUCLEOTIDE SEQUENCE [LARGE SCALE GENOMIC DNA]</scope>
    <source>
        <strain evidence="3 4">JCM 31784</strain>
    </source>
</reference>
<accession>A0A7G9R021</accession>
<proteinExistence type="predicted"/>
<dbReference type="PANTHER" id="PTHR11749">
    <property type="entry name" value="RIBULOSE-5-PHOSPHATE-3-EPIMERASE"/>
    <property type="match status" value="1"/>
</dbReference>
<dbReference type="GO" id="GO:0016857">
    <property type="term" value="F:racemase and epimerase activity, acting on carbohydrates and derivatives"/>
    <property type="evidence" value="ECO:0007669"/>
    <property type="project" value="InterPro"/>
</dbReference>
<evidence type="ECO:0000313" key="3">
    <source>
        <dbReference type="EMBL" id="QNN48946.1"/>
    </source>
</evidence>
<dbReference type="EMBL" id="CP060712">
    <property type="protein sequence ID" value="QNN48946.1"/>
    <property type="molecule type" value="Genomic_DNA"/>
</dbReference>
<dbReference type="Proteomes" id="UP000515976">
    <property type="component" value="Chromosome"/>
</dbReference>
<keyword evidence="4" id="KW-1185">Reference proteome</keyword>
<dbReference type="AlphaFoldDB" id="A0A7G9R021"/>
<dbReference type="SUPFAM" id="SSF51366">
    <property type="entry name" value="Ribulose-phoshate binding barrel"/>
    <property type="match status" value="1"/>
</dbReference>
<evidence type="ECO:0000256" key="2">
    <source>
        <dbReference type="ARBA" id="ARBA00023235"/>
    </source>
</evidence>
<evidence type="ECO:0008006" key="5">
    <source>
        <dbReference type="Google" id="ProtNLM"/>
    </source>
</evidence>
<gene>
    <name evidence="3" type="ORF">H9L10_11810</name>
</gene>
<dbReference type="InterPro" id="IPR000056">
    <property type="entry name" value="Ribul_P_3_epim-like"/>
</dbReference>
<dbReference type="RefSeq" id="WP_187566571.1">
    <property type="nucleotide sequence ID" value="NZ_CP060712.1"/>
</dbReference>
<dbReference type="InterPro" id="IPR013785">
    <property type="entry name" value="Aldolase_TIM"/>
</dbReference>
<dbReference type="GO" id="GO:0005975">
    <property type="term" value="P:carbohydrate metabolic process"/>
    <property type="evidence" value="ECO:0007669"/>
    <property type="project" value="InterPro"/>
</dbReference>
<sequence>MTITPGAAGSAFQEEVLDKLAPLRSASPTRRVGLDGGVRREHVQVAQRAGADWVVVGTDLFSAGGEARWADVLAGGNG</sequence>
<evidence type="ECO:0000256" key="1">
    <source>
        <dbReference type="ARBA" id="ARBA00022723"/>
    </source>
</evidence>
<organism evidence="3 4">
    <name type="scientific">Phycicoccus endophyticus</name>
    <dbReference type="NCBI Taxonomy" id="1690220"/>
    <lineage>
        <taxon>Bacteria</taxon>
        <taxon>Bacillati</taxon>
        <taxon>Actinomycetota</taxon>
        <taxon>Actinomycetes</taxon>
        <taxon>Micrococcales</taxon>
        <taxon>Intrasporangiaceae</taxon>
        <taxon>Phycicoccus</taxon>
    </lineage>
</organism>